<gene>
    <name evidence="9" type="ORF">H0185_09565</name>
</gene>
<dbReference type="RefSeq" id="WP_221873270.1">
    <property type="nucleotide sequence ID" value="NZ_JACWFH010000009.1"/>
</dbReference>
<feature type="transmembrane region" description="Helical" evidence="8">
    <location>
        <begin position="437"/>
        <end position="460"/>
    </location>
</feature>
<keyword evidence="4" id="KW-1003">Cell membrane</keyword>
<name>A0ABS7K468_9BACI</name>
<comment type="subcellular location">
    <subcellularLocation>
        <location evidence="1">Cell membrane</location>
        <topology evidence="1">Multi-pass membrane protein</topology>
    </subcellularLocation>
</comment>
<dbReference type="PANTHER" id="PTHR30047:SF7">
    <property type="entry name" value="HIGH-AFFINITY CHOLINE TRANSPORT PROTEIN"/>
    <property type="match status" value="1"/>
</dbReference>
<feature type="transmembrane region" description="Helical" evidence="8">
    <location>
        <begin position="466"/>
        <end position="486"/>
    </location>
</feature>
<feature type="transmembrane region" description="Helical" evidence="8">
    <location>
        <begin position="399"/>
        <end position="425"/>
    </location>
</feature>
<protein>
    <submittedName>
        <fullName evidence="9">BCCT family transporter</fullName>
    </submittedName>
</protein>
<feature type="transmembrane region" description="Helical" evidence="8">
    <location>
        <begin position="138"/>
        <end position="159"/>
    </location>
</feature>
<dbReference type="EMBL" id="JACWFH010000009">
    <property type="protein sequence ID" value="MBY0097056.1"/>
    <property type="molecule type" value="Genomic_DNA"/>
</dbReference>
<evidence type="ECO:0000256" key="1">
    <source>
        <dbReference type="ARBA" id="ARBA00004651"/>
    </source>
</evidence>
<evidence type="ECO:0000256" key="7">
    <source>
        <dbReference type="ARBA" id="ARBA00023136"/>
    </source>
</evidence>
<sequence length="512" mass="55689">MFNKNKLNSVFWVSAITLGVFVLVGALFPTTFAKGANAALTFTTSSFGWLYLLAIFIFTVFLIYLVFSKYGNIRLGGQDETPAYSLFTWIGMLFSAGFGIALVFYGVGEPMTHFNHTPISGVEPLSEQAARVAIGYSFFHYGVSQWTVFAIVGLIMAYFQFKKKQNGLVSTSLTPLIGNRPRLKNGIDILAVVATVMGVATSLGMGIMQINGGLNTVLGIPTGIWPQIGIIAVMTVLFITSSSTGLDKGIKWLSNFNLGGALLLMLFVFITGPTVFILDTFIVGIGDYLTNFVNYSFRLNPYTENNWSREWTVFYWAWAIAWSPFVGAFVARVSRGRTVREFILGVMVAPPAVALMWIAVFGGTALHMDLFGGANIAAAVDNDITSALFSLYDQLPFSFLVSIMTMLLILTFLVTSADSAVFILSSMTTGGSLNPPVRVRIIWGVLMSSIATVLLISSGLAGLQTASIVAALPFTIILLAMTFTLYKVLKADDTFVQQGQTEKKDKKKKNTA</sequence>
<evidence type="ECO:0000313" key="10">
    <source>
        <dbReference type="Proteomes" id="UP000769780"/>
    </source>
</evidence>
<evidence type="ECO:0000256" key="8">
    <source>
        <dbReference type="SAM" id="Phobius"/>
    </source>
</evidence>
<evidence type="ECO:0000256" key="2">
    <source>
        <dbReference type="ARBA" id="ARBA00005658"/>
    </source>
</evidence>
<evidence type="ECO:0000256" key="3">
    <source>
        <dbReference type="ARBA" id="ARBA00022448"/>
    </source>
</evidence>
<feature type="transmembrane region" description="Helical" evidence="8">
    <location>
        <begin position="189"/>
        <end position="212"/>
    </location>
</feature>
<reference evidence="9 10" key="1">
    <citation type="submission" date="2020-07" db="EMBL/GenBank/DDBJ databases">
        <title>Fungal Genomes of the International Space Station.</title>
        <authorList>
            <person name="Seuylemezian A."/>
            <person name="Singh N.K."/>
            <person name="Wood J."/>
            <person name="Venkateswaran K."/>
        </authorList>
    </citation>
    <scope>NUCLEOTIDE SEQUENCE [LARGE SCALE GENOMIC DNA]</scope>
    <source>
        <strain evidence="9 10">PL-B2</strain>
    </source>
</reference>
<dbReference type="Pfam" id="PF02028">
    <property type="entry name" value="BCCT"/>
    <property type="match status" value="1"/>
</dbReference>
<evidence type="ECO:0000256" key="5">
    <source>
        <dbReference type="ARBA" id="ARBA00022692"/>
    </source>
</evidence>
<keyword evidence="3" id="KW-0813">Transport</keyword>
<dbReference type="PANTHER" id="PTHR30047">
    <property type="entry name" value="HIGH-AFFINITY CHOLINE TRANSPORT PROTEIN-RELATED"/>
    <property type="match status" value="1"/>
</dbReference>
<evidence type="ECO:0000256" key="6">
    <source>
        <dbReference type="ARBA" id="ARBA00022989"/>
    </source>
</evidence>
<comment type="caution">
    <text evidence="9">The sequence shown here is derived from an EMBL/GenBank/DDBJ whole genome shotgun (WGS) entry which is preliminary data.</text>
</comment>
<dbReference type="NCBIfam" id="TIGR00842">
    <property type="entry name" value="bcct"/>
    <property type="match status" value="1"/>
</dbReference>
<feature type="transmembrane region" description="Helical" evidence="8">
    <location>
        <begin position="342"/>
        <end position="362"/>
    </location>
</feature>
<keyword evidence="5 8" id="KW-0812">Transmembrane</keyword>
<feature type="transmembrane region" description="Helical" evidence="8">
    <location>
        <begin position="313"/>
        <end position="330"/>
    </location>
</feature>
<evidence type="ECO:0000313" key="9">
    <source>
        <dbReference type="EMBL" id="MBY0097056.1"/>
    </source>
</evidence>
<proteinExistence type="inferred from homology"/>
<dbReference type="InterPro" id="IPR000060">
    <property type="entry name" value="BCCT_transptr"/>
</dbReference>
<feature type="transmembrane region" description="Helical" evidence="8">
    <location>
        <begin position="48"/>
        <end position="67"/>
    </location>
</feature>
<feature type="transmembrane region" description="Helical" evidence="8">
    <location>
        <begin position="258"/>
        <end position="285"/>
    </location>
</feature>
<feature type="transmembrane region" description="Helical" evidence="8">
    <location>
        <begin position="7"/>
        <end position="28"/>
    </location>
</feature>
<keyword evidence="10" id="KW-1185">Reference proteome</keyword>
<dbReference type="Proteomes" id="UP000769780">
    <property type="component" value="Unassembled WGS sequence"/>
</dbReference>
<feature type="transmembrane region" description="Helical" evidence="8">
    <location>
        <begin position="224"/>
        <end position="246"/>
    </location>
</feature>
<feature type="transmembrane region" description="Helical" evidence="8">
    <location>
        <begin position="87"/>
        <end position="107"/>
    </location>
</feature>
<evidence type="ECO:0000256" key="4">
    <source>
        <dbReference type="ARBA" id="ARBA00022475"/>
    </source>
</evidence>
<keyword evidence="6 8" id="KW-1133">Transmembrane helix</keyword>
<comment type="similarity">
    <text evidence="2">Belongs to the BCCT transporter (TC 2.A.15) family.</text>
</comment>
<accession>A0ABS7K468</accession>
<organism evidence="9 10">
    <name type="scientific">Mesobacillus maritimus</name>
    <dbReference type="NCBI Taxonomy" id="1643336"/>
    <lineage>
        <taxon>Bacteria</taxon>
        <taxon>Bacillati</taxon>
        <taxon>Bacillota</taxon>
        <taxon>Bacilli</taxon>
        <taxon>Bacillales</taxon>
        <taxon>Bacillaceae</taxon>
        <taxon>Mesobacillus</taxon>
    </lineage>
</organism>
<keyword evidence="7 8" id="KW-0472">Membrane</keyword>